<gene>
    <name evidence="3" type="ORF">KGM_206745A</name>
</gene>
<dbReference type="InParanoid" id="A0A212ER28"/>
<sequence>MRVNLRKIILISGGFILLWLVVSYSSFFVPVSKKRGNIEKIETELDNLQNKMLDQLSDSYKLLDKVKQHLRKTDHQEISKDSPIPGNRDGFVQ</sequence>
<keyword evidence="4" id="KW-1185">Reference proteome</keyword>
<proteinExistence type="predicted"/>
<evidence type="ECO:0000313" key="3">
    <source>
        <dbReference type="EMBL" id="OWR43950.1"/>
    </source>
</evidence>
<evidence type="ECO:0000313" key="4">
    <source>
        <dbReference type="Proteomes" id="UP000007151"/>
    </source>
</evidence>
<evidence type="ECO:0000256" key="1">
    <source>
        <dbReference type="SAM" id="Coils"/>
    </source>
</evidence>
<feature type="region of interest" description="Disordered" evidence="2">
    <location>
        <begin position="72"/>
        <end position="93"/>
    </location>
</feature>
<dbReference type="EMBL" id="AGBW02013127">
    <property type="protein sequence ID" value="OWR43950.1"/>
    <property type="molecule type" value="Genomic_DNA"/>
</dbReference>
<keyword evidence="1" id="KW-0175">Coiled coil</keyword>
<accession>A0A212ER28</accession>
<dbReference type="AlphaFoldDB" id="A0A212ER28"/>
<comment type="caution">
    <text evidence="3">The sequence shown here is derived from an EMBL/GenBank/DDBJ whole genome shotgun (WGS) entry which is preliminary data.</text>
</comment>
<organism evidence="3 4">
    <name type="scientific">Danaus plexippus plexippus</name>
    <dbReference type="NCBI Taxonomy" id="278856"/>
    <lineage>
        <taxon>Eukaryota</taxon>
        <taxon>Metazoa</taxon>
        <taxon>Ecdysozoa</taxon>
        <taxon>Arthropoda</taxon>
        <taxon>Hexapoda</taxon>
        <taxon>Insecta</taxon>
        <taxon>Pterygota</taxon>
        <taxon>Neoptera</taxon>
        <taxon>Endopterygota</taxon>
        <taxon>Lepidoptera</taxon>
        <taxon>Glossata</taxon>
        <taxon>Ditrysia</taxon>
        <taxon>Papilionoidea</taxon>
        <taxon>Nymphalidae</taxon>
        <taxon>Danainae</taxon>
        <taxon>Danaini</taxon>
        <taxon>Danaina</taxon>
        <taxon>Danaus</taxon>
        <taxon>Danaus</taxon>
    </lineage>
</organism>
<protein>
    <submittedName>
        <fullName evidence="3">Acetylglucosaminyltransferase</fullName>
    </submittedName>
</protein>
<dbReference type="GO" id="GO:0016740">
    <property type="term" value="F:transferase activity"/>
    <property type="evidence" value="ECO:0007669"/>
    <property type="project" value="UniProtKB-KW"/>
</dbReference>
<evidence type="ECO:0000256" key="2">
    <source>
        <dbReference type="SAM" id="MobiDB-lite"/>
    </source>
</evidence>
<feature type="non-terminal residue" evidence="3">
    <location>
        <position position="93"/>
    </location>
</feature>
<name>A0A212ER28_DANPL</name>
<feature type="coiled-coil region" evidence="1">
    <location>
        <begin position="31"/>
        <end position="58"/>
    </location>
</feature>
<reference evidence="3 4" key="1">
    <citation type="journal article" date="2011" name="Cell">
        <title>The monarch butterfly genome yields insights into long-distance migration.</title>
        <authorList>
            <person name="Zhan S."/>
            <person name="Merlin C."/>
            <person name="Boore J.L."/>
            <person name="Reppert S.M."/>
        </authorList>
    </citation>
    <scope>NUCLEOTIDE SEQUENCE [LARGE SCALE GENOMIC DNA]</scope>
    <source>
        <strain evidence="3">F-2</strain>
    </source>
</reference>
<dbReference type="Proteomes" id="UP000007151">
    <property type="component" value="Unassembled WGS sequence"/>
</dbReference>
<dbReference type="KEGG" id="dpl:KGM_206745A"/>